<evidence type="ECO:0000259" key="21">
    <source>
        <dbReference type="PROSITE" id="PS51085"/>
    </source>
</evidence>
<dbReference type="PROSITE" id="PS51387">
    <property type="entry name" value="FAD_PCMH"/>
    <property type="match status" value="1"/>
</dbReference>
<dbReference type="InterPro" id="IPR036683">
    <property type="entry name" value="CO_DH_flav_C_dom_sf"/>
</dbReference>
<organism evidence="23 24">
    <name type="scientific">Dispira parvispora</name>
    <dbReference type="NCBI Taxonomy" id="1520584"/>
    <lineage>
        <taxon>Eukaryota</taxon>
        <taxon>Fungi</taxon>
        <taxon>Fungi incertae sedis</taxon>
        <taxon>Zoopagomycota</taxon>
        <taxon>Kickxellomycotina</taxon>
        <taxon>Dimargaritomycetes</taxon>
        <taxon>Dimargaritales</taxon>
        <taxon>Dimargaritaceae</taxon>
        <taxon>Dispira</taxon>
    </lineage>
</organism>
<dbReference type="InterPro" id="IPR008274">
    <property type="entry name" value="AldOxase/xan_DH_MoCoBD1"/>
</dbReference>
<dbReference type="Gene3D" id="3.30.365.10">
    <property type="entry name" value="Aldehyde oxidase/xanthine dehydrogenase, molybdopterin binding domain"/>
    <property type="match status" value="4"/>
</dbReference>
<proteinExistence type="inferred from homology"/>
<dbReference type="SUPFAM" id="SSF47741">
    <property type="entry name" value="CO dehydrogenase ISP C-domain like"/>
    <property type="match status" value="1"/>
</dbReference>
<feature type="domain" description="2Fe-2S ferredoxin-type" evidence="21">
    <location>
        <begin position="8"/>
        <end position="94"/>
    </location>
</feature>
<evidence type="ECO:0000256" key="16">
    <source>
        <dbReference type="ARBA" id="ARBA00049017"/>
    </source>
</evidence>
<feature type="binding site" evidence="19">
    <location>
        <position position="817"/>
    </location>
    <ligand>
        <name>substrate</name>
    </ligand>
</feature>
<feature type="binding site" evidence="20">
    <location>
        <position position="782"/>
    </location>
    <ligand>
        <name>Mo-molybdopterin</name>
        <dbReference type="ChEBI" id="CHEBI:71302"/>
    </ligand>
    <ligandPart>
        <name>Mo</name>
        <dbReference type="ChEBI" id="CHEBI:28685"/>
    </ligandPart>
</feature>
<dbReference type="Gene3D" id="3.30.390.50">
    <property type="entry name" value="CO dehydrogenase flavoprotein, C-terminal domain"/>
    <property type="match status" value="1"/>
</dbReference>
<dbReference type="FunFam" id="3.30.365.10:FF:000003">
    <property type="entry name" value="Aldehyde oxidase 1"/>
    <property type="match status" value="1"/>
</dbReference>
<evidence type="ECO:0000256" key="1">
    <source>
        <dbReference type="ARBA" id="ARBA00001974"/>
    </source>
</evidence>
<keyword evidence="6" id="KW-0285">Flavoprotein</keyword>
<dbReference type="Pfam" id="PF02738">
    <property type="entry name" value="MoCoBD_1"/>
    <property type="match status" value="1"/>
</dbReference>
<evidence type="ECO:0000256" key="8">
    <source>
        <dbReference type="ARBA" id="ARBA00022723"/>
    </source>
</evidence>
<dbReference type="InterPro" id="IPR001041">
    <property type="entry name" value="2Fe-2S_ferredoxin-type"/>
</dbReference>
<evidence type="ECO:0000256" key="11">
    <source>
        <dbReference type="ARBA" id="ARBA00023004"/>
    </source>
</evidence>
<dbReference type="InterPro" id="IPR036884">
    <property type="entry name" value="2Fe-2S-bd_dom_sf"/>
</dbReference>
<evidence type="ECO:0000256" key="20">
    <source>
        <dbReference type="PIRSR" id="PIRSR000127-3"/>
    </source>
</evidence>
<dbReference type="Pfam" id="PF00941">
    <property type="entry name" value="FAD_binding_5"/>
    <property type="match status" value="1"/>
</dbReference>
<evidence type="ECO:0000256" key="3">
    <source>
        <dbReference type="ARBA" id="ARBA00006849"/>
    </source>
</evidence>
<dbReference type="Pfam" id="PF00111">
    <property type="entry name" value="Fer2"/>
    <property type="match status" value="1"/>
</dbReference>
<dbReference type="InterPro" id="IPR002888">
    <property type="entry name" value="2Fe-2S-bd"/>
</dbReference>
<dbReference type="Gene3D" id="3.30.43.10">
    <property type="entry name" value="Uridine Diphospho-n-acetylenolpyruvylglucosamine Reductase, domain 2"/>
    <property type="match status" value="1"/>
</dbReference>
<feature type="binding site" evidence="19">
    <location>
        <position position="442"/>
    </location>
    <ligand>
        <name>FAD</name>
        <dbReference type="ChEBI" id="CHEBI:57692"/>
    </ligand>
</feature>
<evidence type="ECO:0000259" key="22">
    <source>
        <dbReference type="PROSITE" id="PS51387"/>
    </source>
</evidence>
<dbReference type="EMBL" id="JANBPY010000448">
    <property type="protein sequence ID" value="KAJ1966806.1"/>
    <property type="molecule type" value="Genomic_DNA"/>
</dbReference>
<evidence type="ECO:0000256" key="13">
    <source>
        <dbReference type="ARBA" id="ARBA00023027"/>
    </source>
</evidence>
<comment type="subcellular location">
    <subcellularLocation>
        <location evidence="2">Peroxisome</location>
    </subcellularLocation>
</comment>
<feature type="active site" description="Proton acceptor" evidence="18">
    <location>
        <position position="1278"/>
    </location>
</feature>
<dbReference type="InterPro" id="IPR016166">
    <property type="entry name" value="FAD-bd_PCMH"/>
</dbReference>
<comment type="caution">
    <text evidence="23">The sequence shown here is derived from an EMBL/GenBank/DDBJ whole genome shotgun (WGS) entry which is preliminary data.</text>
</comment>
<dbReference type="Gene3D" id="3.30.465.10">
    <property type="match status" value="1"/>
</dbReference>
<feature type="binding site" evidence="20">
    <location>
        <position position="813"/>
    </location>
    <ligand>
        <name>Mo-molybdopterin</name>
        <dbReference type="ChEBI" id="CHEBI:71302"/>
    </ligand>
    <ligandPart>
        <name>Mo</name>
        <dbReference type="ChEBI" id="CHEBI:28685"/>
    </ligandPart>
</feature>
<dbReference type="PROSITE" id="PS00559">
    <property type="entry name" value="MOLYBDOPTERIN_EUK"/>
    <property type="match status" value="1"/>
</dbReference>
<dbReference type="NCBIfam" id="TIGR02963">
    <property type="entry name" value="xanthine_xdhA"/>
    <property type="match status" value="1"/>
</dbReference>
<dbReference type="GO" id="GO:0005777">
    <property type="term" value="C:peroxisome"/>
    <property type="evidence" value="ECO:0007669"/>
    <property type="project" value="UniProtKB-SubCell"/>
</dbReference>
<keyword evidence="8 20" id="KW-0479">Metal-binding</keyword>
<dbReference type="FunFam" id="3.30.43.10:FF:000001">
    <property type="entry name" value="Xanthine dehydrogenase/oxidase"/>
    <property type="match status" value="1"/>
</dbReference>
<evidence type="ECO:0000256" key="10">
    <source>
        <dbReference type="ARBA" id="ARBA00023002"/>
    </source>
</evidence>
<dbReference type="FunFam" id="3.30.365.10:FF:000002">
    <property type="entry name" value="Xanthine dehydrogenase oxidase"/>
    <property type="match status" value="1"/>
</dbReference>
<dbReference type="InterPro" id="IPR016169">
    <property type="entry name" value="FAD-bd_PCMH_sub2"/>
</dbReference>
<keyword evidence="24" id="KW-1185">Reference proteome</keyword>
<feature type="binding site" evidence="19">
    <location>
        <position position="357"/>
    </location>
    <ligand>
        <name>FAD</name>
        <dbReference type="ChEBI" id="CHEBI:57692"/>
    </ligand>
</feature>
<feature type="binding site" evidence="20">
    <location>
        <position position="118"/>
    </location>
    <ligand>
        <name>[2Fe-2S] cluster</name>
        <dbReference type="ChEBI" id="CHEBI:190135"/>
        <label>2</label>
    </ligand>
</feature>
<dbReference type="Gene3D" id="1.10.150.120">
    <property type="entry name" value="[2Fe-2S]-binding domain"/>
    <property type="match status" value="1"/>
</dbReference>
<evidence type="ECO:0000313" key="24">
    <source>
        <dbReference type="Proteomes" id="UP001150925"/>
    </source>
</evidence>
<evidence type="ECO:0000256" key="4">
    <source>
        <dbReference type="ARBA" id="ARBA00013123"/>
    </source>
</evidence>
<keyword evidence="11 20" id="KW-0408">Iron</keyword>
<dbReference type="InterPro" id="IPR037165">
    <property type="entry name" value="AldOxase/xan_DH_Mopterin-bd_sf"/>
</dbReference>
<dbReference type="GO" id="GO:0051537">
    <property type="term" value="F:2 iron, 2 sulfur cluster binding"/>
    <property type="evidence" value="ECO:0007669"/>
    <property type="project" value="UniProtKB-KW"/>
</dbReference>
<dbReference type="PANTHER" id="PTHR45444">
    <property type="entry name" value="XANTHINE DEHYDROGENASE"/>
    <property type="match status" value="1"/>
</dbReference>
<dbReference type="SUPFAM" id="SSF56003">
    <property type="entry name" value="Molybdenum cofactor-binding domain"/>
    <property type="match status" value="1"/>
</dbReference>
<feature type="binding site" evidence="19">
    <location>
        <begin position="277"/>
        <end position="284"/>
    </location>
    <ligand>
        <name>FAD</name>
        <dbReference type="ChEBI" id="CHEBI:57692"/>
    </ligand>
</feature>
<dbReference type="SUPFAM" id="SSF54292">
    <property type="entry name" value="2Fe-2S ferredoxin-like"/>
    <property type="match status" value="1"/>
</dbReference>
<dbReference type="InterPro" id="IPR046867">
    <property type="entry name" value="AldOxase/xan_DH_MoCoBD2"/>
</dbReference>
<evidence type="ECO:0000256" key="12">
    <source>
        <dbReference type="ARBA" id="ARBA00023014"/>
    </source>
</evidence>
<keyword evidence="7 20" id="KW-0001">2Fe-2S</keyword>
<protein>
    <recommendedName>
        <fullName evidence="4">xanthine dehydrogenase</fullName>
        <ecNumber evidence="4">1.17.1.4</ecNumber>
    </recommendedName>
</protein>
<dbReference type="PIRSF" id="PIRSF000127">
    <property type="entry name" value="Xanthine_DH"/>
    <property type="match status" value="1"/>
</dbReference>
<keyword evidence="12 20" id="KW-0411">Iron-sulfur</keyword>
<dbReference type="Pfam" id="PF01315">
    <property type="entry name" value="Ald_Xan_dh_C"/>
    <property type="match status" value="1"/>
</dbReference>
<feature type="domain" description="FAD-binding PCMH-type" evidence="22">
    <location>
        <begin position="249"/>
        <end position="434"/>
    </location>
</feature>
<gene>
    <name evidence="23" type="ORF">IWQ62_002234</name>
</gene>
<dbReference type="Proteomes" id="UP001150925">
    <property type="component" value="Unassembled WGS sequence"/>
</dbReference>
<feature type="binding site" evidence="20">
    <location>
        <position position="150"/>
    </location>
    <ligand>
        <name>[2Fe-2S] cluster</name>
        <dbReference type="ChEBI" id="CHEBI:190135"/>
        <label>2</label>
    </ligand>
</feature>
<evidence type="ECO:0000256" key="5">
    <source>
        <dbReference type="ARBA" id="ARBA00022505"/>
    </source>
</evidence>
<feature type="binding site" evidence="20">
    <location>
        <position position="54"/>
    </location>
    <ligand>
        <name>[2Fe-2S] cluster</name>
        <dbReference type="ChEBI" id="CHEBI:190135"/>
        <label>1</label>
    </ligand>
</feature>
<feature type="binding site" evidence="20">
    <location>
        <position position="76"/>
    </location>
    <ligand>
        <name>[2Fe-2S] cluster</name>
        <dbReference type="ChEBI" id="CHEBI:190135"/>
        <label>1</label>
    </ligand>
</feature>
<evidence type="ECO:0000256" key="19">
    <source>
        <dbReference type="PIRSR" id="PIRSR000127-2"/>
    </source>
</evidence>
<dbReference type="Gene3D" id="3.90.1170.50">
    <property type="entry name" value="Aldehyde oxidase/xanthine dehydrogenase, a/b hammerhead"/>
    <property type="match status" value="1"/>
</dbReference>
<evidence type="ECO:0000256" key="2">
    <source>
        <dbReference type="ARBA" id="ARBA00004275"/>
    </source>
</evidence>
<dbReference type="EC" id="1.17.1.4" evidence="4"/>
<dbReference type="SUPFAM" id="SSF55447">
    <property type="entry name" value="CO dehydrogenase flavoprotein C-terminal domain-like"/>
    <property type="match status" value="1"/>
</dbReference>
<dbReference type="InterPro" id="IPR006058">
    <property type="entry name" value="2Fe2S_fd_BS"/>
</dbReference>
<evidence type="ECO:0000256" key="14">
    <source>
        <dbReference type="ARBA" id="ARBA00023140"/>
    </source>
</evidence>
<evidence type="ECO:0000256" key="15">
    <source>
        <dbReference type="ARBA" id="ARBA00034078"/>
    </source>
</evidence>
<feature type="binding site" evidence="20">
    <location>
        <position position="51"/>
    </location>
    <ligand>
        <name>[2Fe-2S] cluster</name>
        <dbReference type="ChEBI" id="CHEBI:190135"/>
        <label>1</label>
    </ligand>
</feature>
<comment type="cofactor">
    <cofactor evidence="15">
        <name>[2Fe-2S] cluster</name>
        <dbReference type="ChEBI" id="CHEBI:190135"/>
    </cofactor>
</comment>
<dbReference type="FunFam" id="3.10.20.30:FF:000012">
    <property type="entry name" value="Xanthine dehydrogenase/oxidase"/>
    <property type="match status" value="1"/>
</dbReference>
<name>A0A9W8AU92_9FUNG</name>
<feature type="binding site" evidence="19">
    <location>
        <position position="380"/>
    </location>
    <ligand>
        <name>FAD</name>
        <dbReference type="ChEBI" id="CHEBI:57692"/>
    </ligand>
</feature>
<evidence type="ECO:0000256" key="18">
    <source>
        <dbReference type="PIRSR" id="PIRSR000127-1"/>
    </source>
</evidence>
<dbReference type="OrthoDB" id="8300278at2759"/>
<dbReference type="InterPro" id="IPR036318">
    <property type="entry name" value="FAD-bd_PCMH-like_sf"/>
</dbReference>
<feature type="binding site" evidence="20">
    <location>
        <position position="1094"/>
    </location>
    <ligand>
        <name>Mo-molybdopterin</name>
        <dbReference type="ChEBI" id="CHEBI:71302"/>
    </ligand>
    <ligandPart>
        <name>Mo</name>
        <dbReference type="ChEBI" id="CHEBI:28685"/>
    </ligandPart>
</feature>
<dbReference type="Gene3D" id="3.10.20.30">
    <property type="match status" value="1"/>
</dbReference>
<keyword evidence="13" id="KW-0520">NAD</keyword>
<dbReference type="GO" id="GO:0043546">
    <property type="term" value="F:molybdopterin cofactor binding"/>
    <property type="evidence" value="ECO:0007669"/>
    <property type="project" value="InterPro"/>
</dbReference>
<dbReference type="SUPFAM" id="SSF56176">
    <property type="entry name" value="FAD-binding/transporter-associated domain-like"/>
    <property type="match status" value="1"/>
</dbReference>
<dbReference type="InterPro" id="IPR022407">
    <property type="entry name" value="OxRdtase_Mopterin_BS"/>
</dbReference>
<dbReference type="GO" id="GO:0004854">
    <property type="term" value="F:xanthine dehydrogenase activity"/>
    <property type="evidence" value="ECO:0007669"/>
    <property type="project" value="UniProtKB-EC"/>
</dbReference>
<keyword evidence="5 20" id="KW-0500">Molybdenum</keyword>
<accession>A0A9W8AU92</accession>
<dbReference type="PANTHER" id="PTHR45444:SF3">
    <property type="entry name" value="XANTHINE DEHYDROGENASE"/>
    <property type="match status" value="1"/>
</dbReference>
<comment type="cofactor">
    <cofactor evidence="1 19">
        <name>FAD</name>
        <dbReference type="ChEBI" id="CHEBI:57692"/>
    </cofactor>
</comment>
<comment type="similarity">
    <text evidence="3">Belongs to the xanthine dehydrogenase family.</text>
</comment>
<dbReference type="Pfam" id="PF03450">
    <property type="entry name" value="CO_deh_flav_C"/>
    <property type="match status" value="1"/>
</dbReference>
<dbReference type="SMART" id="SM01008">
    <property type="entry name" value="Ald_Xan_dh_C"/>
    <property type="match status" value="1"/>
</dbReference>
<evidence type="ECO:0000256" key="7">
    <source>
        <dbReference type="ARBA" id="ARBA00022714"/>
    </source>
</evidence>
<dbReference type="InterPro" id="IPR036010">
    <property type="entry name" value="2Fe-2S_ferredoxin-like_sf"/>
</dbReference>
<comment type="cofactor">
    <cofactor evidence="20">
        <name>[2Fe-2S] cluster</name>
        <dbReference type="ChEBI" id="CHEBI:190135"/>
    </cofactor>
    <text evidence="20">Binds 2 [2Fe-2S] clusters.</text>
</comment>
<dbReference type="CDD" id="cd00207">
    <property type="entry name" value="fer2"/>
    <property type="match status" value="1"/>
</dbReference>
<keyword evidence="9 19" id="KW-0274">FAD</keyword>
<evidence type="ECO:0000256" key="6">
    <source>
        <dbReference type="ARBA" id="ARBA00022630"/>
    </source>
</evidence>
<dbReference type="GO" id="GO:0005506">
    <property type="term" value="F:iron ion binding"/>
    <property type="evidence" value="ECO:0007669"/>
    <property type="project" value="InterPro"/>
</dbReference>
<dbReference type="PROSITE" id="PS00197">
    <property type="entry name" value="2FE2S_FER_1"/>
    <property type="match status" value="1"/>
</dbReference>
<feature type="binding site" evidence="20">
    <location>
        <position position="115"/>
    </location>
    <ligand>
        <name>[2Fe-2S] cluster</name>
        <dbReference type="ChEBI" id="CHEBI:190135"/>
        <label>2</label>
    </ligand>
</feature>
<evidence type="ECO:0000256" key="17">
    <source>
        <dbReference type="ARBA" id="ARBA00049517"/>
    </source>
</evidence>
<feature type="binding site" evidence="20">
    <location>
        <position position="152"/>
    </location>
    <ligand>
        <name>[2Fe-2S] cluster</name>
        <dbReference type="ChEBI" id="CHEBI:190135"/>
        <label>2</label>
    </ligand>
</feature>
<keyword evidence="10" id="KW-0560">Oxidoreductase</keyword>
<dbReference type="FunFam" id="3.30.365.10:FF:000001">
    <property type="entry name" value="Xanthine dehydrogenase oxidase"/>
    <property type="match status" value="1"/>
</dbReference>
<comment type="cofactor">
    <cofactor evidence="20">
        <name>Mo-molybdopterin</name>
        <dbReference type="ChEBI" id="CHEBI:71302"/>
    </cofactor>
    <text evidence="20">Binds 1 Mo-molybdopterin (Mo-MPT) cofactor per subunit.</text>
</comment>
<dbReference type="InterPro" id="IPR012675">
    <property type="entry name" value="Beta-grasp_dom_sf"/>
</dbReference>
<dbReference type="SUPFAM" id="SSF54665">
    <property type="entry name" value="CO dehydrogenase molybdoprotein N-domain-like"/>
    <property type="match status" value="1"/>
</dbReference>
<dbReference type="InterPro" id="IPR016167">
    <property type="entry name" value="FAD-bd_PCMH_sub1"/>
</dbReference>
<dbReference type="InterPro" id="IPR002346">
    <property type="entry name" value="Mopterin_DH_FAD-bd"/>
</dbReference>
<dbReference type="InterPro" id="IPR005107">
    <property type="entry name" value="CO_DH_flav_C"/>
</dbReference>
<feature type="binding site" evidence="19">
    <location>
        <position position="929"/>
    </location>
    <ligand>
        <name>substrate</name>
    </ligand>
</feature>
<reference evidence="23" key="1">
    <citation type="submission" date="2022-07" db="EMBL/GenBank/DDBJ databases">
        <title>Phylogenomic reconstructions and comparative analyses of Kickxellomycotina fungi.</title>
        <authorList>
            <person name="Reynolds N.K."/>
            <person name="Stajich J.E."/>
            <person name="Barry K."/>
            <person name="Grigoriev I.V."/>
            <person name="Crous P."/>
            <person name="Smith M.E."/>
        </authorList>
    </citation>
    <scope>NUCLEOTIDE SEQUENCE</scope>
    <source>
        <strain evidence="23">RSA 1196</strain>
    </source>
</reference>
<feature type="binding site" evidence="20">
    <location>
        <position position="46"/>
    </location>
    <ligand>
        <name>[2Fe-2S] cluster</name>
        <dbReference type="ChEBI" id="CHEBI:190135"/>
        <label>1</label>
    </ligand>
</feature>
<dbReference type="InterPro" id="IPR014307">
    <property type="entry name" value="Xanthine_DH_ssu"/>
</dbReference>
<dbReference type="InterPro" id="IPR016208">
    <property type="entry name" value="Ald_Oxase/xanthine_DH-like"/>
</dbReference>
<dbReference type="Pfam" id="PF01799">
    <property type="entry name" value="Fer2_2"/>
    <property type="match status" value="1"/>
</dbReference>
<dbReference type="Pfam" id="PF20256">
    <property type="entry name" value="MoCoBD_2"/>
    <property type="match status" value="1"/>
</dbReference>
<evidence type="ECO:0000256" key="9">
    <source>
        <dbReference type="ARBA" id="ARBA00022827"/>
    </source>
</evidence>
<dbReference type="InterPro" id="IPR036856">
    <property type="entry name" value="Ald_Oxase/Xan_DH_a/b_sf"/>
</dbReference>
<comment type="catalytic activity">
    <reaction evidence="17">
        <text>hypoxanthine + NAD(+) + H2O = xanthine + NADH + H(+)</text>
        <dbReference type="Rhea" id="RHEA:24670"/>
        <dbReference type="ChEBI" id="CHEBI:15377"/>
        <dbReference type="ChEBI" id="CHEBI:15378"/>
        <dbReference type="ChEBI" id="CHEBI:17368"/>
        <dbReference type="ChEBI" id="CHEBI:17712"/>
        <dbReference type="ChEBI" id="CHEBI:57540"/>
        <dbReference type="ChEBI" id="CHEBI:57945"/>
        <dbReference type="EC" id="1.17.1.4"/>
    </reaction>
</comment>
<dbReference type="FunFam" id="3.30.465.10:FF:000004">
    <property type="entry name" value="Xanthine dehydrogenase/oxidase"/>
    <property type="match status" value="1"/>
</dbReference>
<feature type="binding site" evidence="20">
    <location>
        <position position="927"/>
    </location>
    <ligand>
        <name>Mo-molybdopterin</name>
        <dbReference type="ChEBI" id="CHEBI:71302"/>
    </ligand>
    <ligandPart>
        <name>Mo</name>
        <dbReference type="ChEBI" id="CHEBI:28685"/>
    </ligandPart>
</feature>
<comment type="catalytic activity">
    <reaction evidence="16">
        <text>xanthine + NAD(+) + H2O = urate + NADH + H(+)</text>
        <dbReference type="Rhea" id="RHEA:16669"/>
        <dbReference type="ChEBI" id="CHEBI:15377"/>
        <dbReference type="ChEBI" id="CHEBI:15378"/>
        <dbReference type="ChEBI" id="CHEBI:17712"/>
        <dbReference type="ChEBI" id="CHEBI:17775"/>
        <dbReference type="ChEBI" id="CHEBI:57540"/>
        <dbReference type="ChEBI" id="CHEBI:57945"/>
        <dbReference type="EC" id="1.17.1.4"/>
    </reaction>
</comment>
<dbReference type="SMART" id="SM01092">
    <property type="entry name" value="CO_deh_flav_C"/>
    <property type="match status" value="1"/>
</dbReference>
<dbReference type="PROSITE" id="PS51085">
    <property type="entry name" value="2FE2S_FER_2"/>
    <property type="match status" value="1"/>
</dbReference>
<evidence type="ECO:0000313" key="23">
    <source>
        <dbReference type="EMBL" id="KAJ1966806.1"/>
    </source>
</evidence>
<dbReference type="GO" id="GO:0071949">
    <property type="term" value="F:FAD binding"/>
    <property type="evidence" value="ECO:0007669"/>
    <property type="project" value="InterPro"/>
</dbReference>
<feature type="binding site" evidence="19">
    <location>
        <position position="895"/>
    </location>
    <ligand>
        <name>substrate</name>
    </ligand>
</feature>
<keyword evidence="14" id="KW-0576">Peroxisome</keyword>
<dbReference type="InterPro" id="IPR000674">
    <property type="entry name" value="Ald_Oxase/Xan_DH_a/b"/>
</dbReference>
<dbReference type="FunFam" id="3.30.365.10:FF:000004">
    <property type="entry name" value="Xanthine dehydrogenase oxidase"/>
    <property type="match status" value="1"/>
</dbReference>
<sequence>MVLTNDQSNLYFYVNDQEYDLVNPAPETTTLQFLRQQGLTGTKLGCAEGGCGACTVVVASYESEMDQVAYCSTNACLLPLASVDGKQLITVEGLGNSRKPHPVQERIALCHGSQCGFCTPGIVMSLYALLRNNPEPQTRDIEDAFDGNLCRCTGYRPILDAAKTFVTTGSVCDQNNCGTERCMNTCNNHSNGTGHPNGVVDIEELQPLRTWRASDFQPYDATGDMSFPSNLVQYISGKALRPRTSLVFSGTTCHKLYRPLTLEELLSIKQEYPEAKLFSGNTEVGIETKFKHQPYPVRVYVGDIPELKTVTTDQCGLAVGANVTLTTLENTLTALVAELPTDKTEGYRALLTNLAWFAGRQIRNVATLAGNIATASPISDLNPVLIACGAELTLQALGKTPRKVSLRDFFLGYRKTALRPDEVITAVFIPVSRTHQYIRAYKQAKRKDDDIAIVNAGLSVIVEPHQGHWRVVDSCWVFGGMAPTTLRVDAMAQTVQGQLWGYQDTWDKLATTAQATLQLDYAVPGGMPEFRTTLALSFTFKFWHEVSCLLGVAGHKEDQSHLTADIPREISHGLQYYGEITDPNGIVGQAIPHLSALKQVTGEARYTDDTPRFANELYGALVLAQQAHAVILGTDASRALELDGVMGYYTAKDIPGLKQFGLPGQTEPLFAETHVVYWGQPIGIVVAKDQSTAQAAARLVHVDYEVLPPILTINDAIAKKSFFENGRLLQCGDIHQGFAEADHVFEGECRVNGQEHFYLETMAALVVPKGEDDEFEVISSTQNPTETQMAVAHTLGIPSNRVVSRVKRLGGGFGGKETRSVALTCALAVAAYRLGRPVRCMLDRDEDMIITGQRHPFLGKWKVGVKRDGKVVALDLELYSNGGHSYDLSGGVMDRAVTHADNVYHIPHVRIKGTVCRTNMHSNTAFRGFGGPQGMFITESWMREVADRLGLPVRTVQERNFYQEGQRTPFNQSLVDWHFPKTWTEALASSEYDRRRREVDQFNQRSQWKKRGLAITPTKFGISFSVLSLNQAGALVHIYTDGHILLTHGGTEMGQGLHTKMAQICAQELKVPLSLVHISETSTNTVPNTSPTAASASSDLNGMAIKNACDQLNSRLAPFRERMPQATMAELARAAYSERVSLSAQGFYATPDIGYDWATNQGQMFFYFTVGTAVTEVELDVLTGDHVVIRSDVVMDVGRSLNPAIDIGQIEGAFVQGMGWCTLEETLVHPNGTLFTRGPGNYKIPGFRDTPRDFRVHVLHNLRYTQLKTICSSKGIGEPPLFLGCSVLFALRDALGAARREHGVADPVVLDSPATAESLRLQCRDPIVQRCAVQKKKDQKPWVVRPSA</sequence>